<dbReference type="Pfam" id="PF13187">
    <property type="entry name" value="Fer4_9"/>
    <property type="match status" value="1"/>
</dbReference>
<dbReference type="SUPFAM" id="SSF54862">
    <property type="entry name" value="4Fe-4S ferredoxins"/>
    <property type="match status" value="1"/>
</dbReference>
<evidence type="ECO:0000256" key="3">
    <source>
        <dbReference type="ARBA" id="ARBA00022630"/>
    </source>
</evidence>
<dbReference type="InterPro" id="IPR017896">
    <property type="entry name" value="4Fe4S_Fe-S-bd"/>
</dbReference>
<reference evidence="7 8" key="1">
    <citation type="journal article" date="2011" name="Appl. Environ. Microbiol.">
        <title>Methanogenic archaea isolated from Taiwan's Chelungpu fault.</title>
        <authorList>
            <person name="Wu S.Y."/>
            <person name="Lai M.C."/>
        </authorList>
    </citation>
    <scope>NUCLEOTIDE SEQUENCE [LARGE SCALE GENOMIC DNA]</scope>
    <source>
        <strain evidence="7 8">St545Mb</strain>
    </source>
</reference>
<feature type="domain" description="4Fe-4S ferredoxin-type" evidence="6">
    <location>
        <begin position="2"/>
        <end position="31"/>
    </location>
</feature>
<dbReference type="Proteomes" id="UP001206983">
    <property type="component" value="Unassembled WGS sequence"/>
</dbReference>
<keyword evidence="3" id="KW-0285">Flavoprotein</keyword>
<evidence type="ECO:0000256" key="5">
    <source>
        <dbReference type="ARBA" id="ARBA00023002"/>
    </source>
</evidence>
<comment type="caution">
    <text evidence="7">The sequence shown here is derived from an EMBL/GenBank/DDBJ whole genome shotgun (WGS) entry which is preliminary data.</text>
</comment>
<name>A0AAE3KYG3_9EURY</name>
<gene>
    <name evidence="7" type="ORF">PV02_02680</name>
</gene>
<dbReference type="GO" id="GO:0016491">
    <property type="term" value="F:oxidoreductase activity"/>
    <property type="evidence" value="ECO:0007669"/>
    <property type="project" value="UniProtKB-KW"/>
</dbReference>
<dbReference type="InterPro" id="IPR017900">
    <property type="entry name" value="4Fe4S_Fe_S_CS"/>
</dbReference>
<proteinExistence type="inferred from homology"/>
<evidence type="ECO:0000259" key="6">
    <source>
        <dbReference type="PROSITE" id="PS51379"/>
    </source>
</evidence>
<dbReference type="Pfam" id="PF00881">
    <property type="entry name" value="Nitroreductase"/>
    <property type="match status" value="1"/>
</dbReference>
<evidence type="ECO:0000256" key="4">
    <source>
        <dbReference type="ARBA" id="ARBA00022643"/>
    </source>
</evidence>
<dbReference type="InterPro" id="IPR029479">
    <property type="entry name" value="Nitroreductase"/>
</dbReference>
<evidence type="ECO:0000313" key="8">
    <source>
        <dbReference type="Proteomes" id="UP001206983"/>
    </source>
</evidence>
<evidence type="ECO:0000256" key="2">
    <source>
        <dbReference type="ARBA" id="ARBA00007118"/>
    </source>
</evidence>
<dbReference type="PANTHER" id="PTHR43673:SF2">
    <property type="entry name" value="NITROREDUCTASE"/>
    <property type="match status" value="1"/>
</dbReference>
<comment type="cofactor">
    <cofactor evidence="1">
        <name>FMN</name>
        <dbReference type="ChEBI" id="CHEBI:58210"/>
    </cofactor>
</comment>
<comment type="similarity">
    <text evidence="2">Belongs to the nitroreductase family.</text>
</comment>
<dbReference type="AlphaFoldDB" id="A0AAE3KYG3"/>
<feature type="domain" description="4Fe-4S ferredoxin-type" evidence="6">
    <location>
        <begin position="32"/>
        <end position="64"/>
    </location>
</feature>
<dbReference type="PANTHER" id="PTHR43673">
    <property type="entry name" value="NAD(P)H NITROREDUCTASE YDGI-RELATED"/>
    <property type="match status" value="1"/>
</dbReference>
<dbReference type="Gene3D" id="3.30.70.20">
    <property type="match status" value="1"/>
</dbReference>
<dbReference type="InterPro" id="IPR000415">
    <property type="entry name" value="Nitroreductase-like"/>
</dbReference>
<keyword evidence="8" id="KW-1185">Reference proteome</keyword>
<evidence type="ECO:0000256" key="1">
    <source>
        <dbReference type="ARBA" id="ARBA00001917"/>
    </source>
</evidence>
<keyword evidence="5" id="KW-0560">Oxidoreductase</keyword>
<dbReference type="SUPFAM" id="SSF55469">
    <property type="entry name" value="FMN-dependent nitroreductase-like"/>
    <property type="match status" value="1"/>
</dbReference>
<sequence length="273" mass="30271">MATIFIDPDTCSKCGTCLQICPMGLILKGEERIPFMPDEAGAFCSKCGNCESFCPEGAIYPEYGTRYPEIAEEVKPGITPGALGIYMRQRRSVRNYLSKMADRETIEEILDIVRYSPSGMNNQPVHWLIIHDPEKVRRLTRITIDWMRSLMNSDVQHPLKPVIPSLIAAYESGKDPICRGAPHVAVAHAAAANPIAFTDSIIALTWFELAAPAFGLGACWAGFLKIAASSCQELKEELGLPEGHEVQYAMMFGYPKYKVCSIPGREPARITWK</sequence>
<dbReference type="PROSITE" id="PS00198">
    <property type="entry name" value="4FE4S_FER_1"/>
    <property type="match status" value="1"/>
</dbReference>
<organism evidence="7 8">
    <name type="scientific">Methanolobus chelungpuianus</name>
    <dbReference type="NCBI Taxonomy" id="502115"/>
    <lineage>
        <taxon>Archaea</taxon>
        <taxon>Methanobacteriati</taxon>
        <taxon>Methanobacteriota</taxon>
        <taxon>Stenosarchaea group</taxon>
        <taxon>Methanomicrobia</taxon>
        <taxon>Methanosarcinales</taxon>
        <taxon>Methanosarcinaceae</taxon>
        <taxon>Methanolobus</taxon>
    </lineage>
</organism>
<evidence type="ECO:0000313" key="7">
    <source>
        <dbReference type="EMBL" id="MCQ6962078.1"/>
    </source>
</evidence>
<dbReference type="CDD" id="cd02143">
    <property type="entry name" value="nitroreductase_FeS-like"/>
    <property type="match status" value="1"/>
</dbReference>
<dbReference type="Gene3D" id="3.40.109.10">
    <property type="entry name" value="NADH Oxidase"/>
    <property type="match status" value="1"/>
</dbReference>
<dbReference type="PROSITE" id="PS51379">
    <property type="entry name" value="4FE4S_FER_2"/>
    <property type="match status" value="2"/>
</dbReference>
<protein>
    <submittedName>
        <fullName evidence="7">Nitroreductase</fullName>
    </submittedName>
</protein>
<accession>A0AAE3KYG3</accession>
<keyword evidence="4" id="KW-0288">FMN</keyword>
<dbReference type="EMBL" id="JTEO01000002">
    <property type="protein sequence ID" value="MCQ6962078.1"/>
    <property type="molecule type" value="Genomic_DNA"/>
</dbReference>